<evidence type="ECO:0000313" key="3">
    <source>
        <dbReference type="Proteomes" id="UP001172788"/>
    </source>
</evidence>
<dbReference type="EMBL" id="QAIC01000029">
    <property type="protein sequence ID" value="MDN4572657.1"/>
    <property type="molecule type" value="Genomic_DNA"/>
</dbReference>
<organism evidence="1 4">
    <name type="scientific">Pandoraea cepalis</name>
    <dbReference type="NCBI Taxonomy" id="2508294"/>
    <lineage>
        <taxon>Bacteria</taxon>
        <taxon>Pseudomonadati</taxon>
        <taxon>Pseudomonadota</taxon>
        <taxon>Betaproteobacteria</taxon>
        <taxon>Burkholderiales</taxon>
        <taxon>Burkholderiaceae</taxon>
        <taxon>Pandoraea</taxon>
    </lineage>
</organism>
<accession>A0AAW7MIT6</accession>
<dbReference type="Proteomes" id="UP001172791">
    <property type="component" value="Unassembled WGS sequence"/>
</dbReference>
<evidence type="ECO:0000313" key="4">
    <source>
        <dbReference type="Proteomes" id="UP001172791"/>
    </source>
</evidence>
<sequence length="80" mass="8542">MQGVVSAVTGVVHPNAGVSRYVFKLKLTQLSRSDVYSTDILPLLICRSPVLTGPAATCTFFVSVVNRLPHLAPLAHEPLA</sequence>
<evidence type="ECO:0000313" key="1">
    <source>
        <dbReference type="EMBL" id="MDN4572657.1"/>
    </source>
</evidence>
<dbReference type="EMBL" id="QAID01000029">
    <property type="protein sequence ID" value="MDN4577072.1"/>
    <property type="molecule type" value="Genomic_DNA"/>
</dbReference>
<keyword evidence="3" id="KW-1185">Reference proteome</keyword>
<protein>
    <submittedName>
        <fullName evidence="1">Uncharacterized protein</fullName>
    </submittedName>
</protein>
<proteinExistence type="predicted"/>
<reference evidence="1" key="1">
    <citation type="submission" date="2018-04" db="EMBL/GenBank/DDBJ databases">
        <authorList>
            <person name="Jy Z."/>
        </authorList>
    </citation>
    <scope>NUCLEOTIDE SEQUENCE</scope>
    <source>
        <strain evidence="2">AS13</strain>
        <strain evidence="1">LA18</strain>
    </source>
</reference>
<name>A0AAW7MIT6_9BURK</name>
<comment type="caution">
    <text evidence="1">The sequence shown here is derived from an EMBL/GenBank/DDBJ whole genome shotgun (WGS) entry which is preliminary data.</text>
</comment>
<gene>
    <name evidence="1" type="ORF">DBA34_05205</name>
    <name evidence="2" type="ORF">DBB29_02920</name>
</gene>
<evidence type="ECO:0000313" key="2">
    <source>
        <dbReference type="EMBL" id="MDN4577072.1"/>
    </source>
</evidence>
<dbReference type="Proteomes" id="UP001172788">
    <property type="component" value="Unassembled WGS sequence"/>
</dbReference>
<dbReference type="AlphaFoldDB" id="A0AAW7MIT6"/>